<dbReference type="PANTHER" id="PTHR33332">
    <property type="entry name" value="REVERSE TRANSCRIPTASE DOMAIN-CONTAINING PROTEIN"/>
    <property type="match status" value="1"/>
</dbReference>
<keyword evidence="3" id="KW-1185">Reference proteome</keyword>
<dbReference type="Pfam" id="PF00078">
    <property type="entry name" value="RVT_1"/>
    <property type="match status" value="1"/>
</dbReference>
<organism evidence="2 3">
    <name type="scientific">Eumeta variegata</name>
    <name type="common">Bagworm moth</name>
    <name type="synonym">Eumeta japonica</name>
    <dbReference type="NCBI Taxonomy" id="151549"/>
    <lineage>
        <taxon>Eukaryota</taxon>
        <taxon>Metazoa</taxon>
        <taxon>Ecdysozoa</taxon>
        <taxon>Arthropoda</taxon>
        <taxon>Hexapoda</taxon>
        <taxon>Insecta</taxon>
        <taxon>Pterygota</taxon>
        <taxon>Neoptera</taxon>
        <taxon>Endopterygota</taxon>
        <taxon>Lepidoptera</taxon>
        <taxon>Glossata</taxon>
        <taxon>Ditrysia</taxon>
        <taxon>Tineoidea</taxon>
        <taxon>Psychidae</taxon>
        <taxon>Oiketicinae</taxon>
        <taxon>Eumeta</taxon>
    </lineage>
</organism>
<dbReference type="OrthoDB" id="414730at2759"/>
<gene>
    <name evidence="2" type="primary">RTase</name>
    <name evidence="2" type="ORF">EVAR_95906_1</name>
</gene>
<reference evidence="2 3" key="1">
    <citation type="journal article" date="2019" name="Commun. Biol.">
        <title>The bagworm genome reveals a unique fibroin gene that provides high tensile strength.</title>
        <authorList>
            <person name="Kono N."/>
            <person name="Nakamura H."/>
            <person name="Ohtoshi R."/>
            <person name="Tomita M."/>
            <person name="Numata K."/>
            <person name="Arakawa K."/>
        </authorList>
    </citation>
    <scope>NUCLEOTIDE SEQUENCE [LARGE SCALE GENOMIC DNA]</scope>
</reference>
<evidence type="ECO:0000313" key="2">
    <source>
        <dbReference type="EMBL" id="GBP62951.1"/>
    </source>
</evidence>
<comment type="caution">
    <text evidence="2">The sequence shown here is derived from an EMBL/GenBank/DDBJ whole genome shotgun (WGS) entry which is preliminary data.</text>
</comment>
<dbReference type="InterPro" id="IPR000477">
    <property type="entry name" value="RT_dom"/>
</dbReference>
<dbReference type="GO" id="GO:0003964">
    <property type="term" value="F:RNA-directed DNA polymerase activity"/>
    <property type="evidence" value="ECO:0007669"/>
    <property type="project" value="UniProtKB-KW"/>
</dbReference>
<keyword evidence="2" id="KW-0808">Transferase</keyword>
<accession>A0A4C1XG85</accession>
<sequence length="226" mass="25775">MKLFNGERHRFGTLYMDCTYNGSCPRKPNNDAAMRNSLYNGNLQRKLHHYGITGRSLGILKSYLNDRIQRVDINDERSSGSVVNMGVPQGSVLGSFLFIVYINDLPHLVKNGHAIVLFGDDTSLLFKIDRHQPAFDEVKSTISEIVEWFSINHLLLNESKTKLVKFSLPDFKLIDTNVMFKNEELNIVDSTLFLGLTLDSKLRWNSHITRLAERLGSAAYAVKRIR</sequence>
<dbReference type="Proteomes" id="UP000299102">
    <property type="component" value="Unassembled WGS sequence"/>
</dbReference>
<evidence type="ECO:0000313" key="3">
    <source>
        <dbReference type="Proteomes" id="UP000299102"/>
    </source>
</evidence>
<feature type="domain" description="Reverse transcriptase" evidence="1">
    <location>
        <begin position="1"/>
        <end position="198"/>
    </location>
</feature>
<dbReference type="STRING" id="151549.A0A4C1XG85"/>
<name>A0A4C1XG85_EUMVA</name>
<evidence type="ECO:0000259" key="1">
    <source>
        <dbReference type="PROSITE" id="PS50878"/>
    </source>
</evidence>
<dbReference type="AlphaFoldDB" id="A0A4C1XG85"/>
<dbReference type="PROSITE" id="PS50878">
    <property type="entry name" value="RT_POL"/>
    <property type="match status" value="1"/>
</dbReference>
<keyword evidence="2" id="KW-0695">RNA-directed DNA polymerase</keyword>
<keyword evidence="2" id="KW-0548">Nucleotidyltransferase</keyword>
<proteinExistence type="predicted"/>
<dbReference type="EMBL" id="BGZK01000854">
    <property type="protein sequence ID" value="GBP62951.1"/>
    <property type="molecule type" value="Genomic_DNA"/>
</dbReference>
<protein>
    <submittedName>
        <fullName evidence="2">Probable RNA-directed DNA polymerase from transposon BS</fullName>
    </submittedName>
</protein>